<protein>
    <submittedName>
        <fullName evidence="2">EKA-like protein</fullName>
    </submittedName>
</protein>
<evidence type="ECO:0000313" key="3">
    <source>
        <dbReference type="Proteomes" id="UP000015441"/>
    </source>
</evidence>
<dbReference type="EMBL" id="CAUH01007446">
    <property type="protein sequence ID" value="CCU83037.1"/>
    <property type="molecule type" value="Genomic_DNA"/>
</dbReference>
<sequence length="167" mass="17754">MIGSVEIVMEIPQPSSIPHGIGESSKSPPTASKPSENAVDKAAPDLPSQPKATTKAECPLEFRPIVEAEQRRAAETAANLAHCSAAISGIEATLLTLTNGSNRQFVDPMRVYLRAKIVQYMVTTPPVLPPCPTSPIQRAPNARSTPIPAAPVQPSKDTWATVAKNRL</sequence>
<accession>N1JL37</accession>
<feature type="compositionally biased region" description="Low complexity" evidence="1">
    <location>
        <begin position="24"/>
        <end position="35"/>
    </location>
</feature>
<dbReference type="HOGENOM" id="CLU_018153_8_2_1"/>
<feature type="region of interest" description="Disordered" evidence="1">
    <location>
        <begin position="137"/>
        <end position="159"/>
    </location>
</feature>
<gene>
    <name evidence="2" type="ORF">BGHDH14_bgh04148</name>
</gene>
<dbReference type="InParanoid" id="N1JL37"/>
<dbReference type="Proteomes" id="UP000015441">
    <property type="component" value="Unassembled WGS sequence"/>
</dbReference>
<organism evidence="2 3">
    <name type="scientific">Blumeria graminis f. sp. hordei (strain DH14)</name>
    <name type="common">Barley powdery mildew</name>
    <name type="synonym">Oidium monilioides f. sp. hordei</name>
    <dbReference type="NCBI Taxonomy" id="546991"/>
    <lineage>
        <taxon>Eukaryota</taxon>
        <taxon>Fungi</taxon>
        <taxon>Dikarya</taxon>
        <taxon>Ascomycota</taxon>
        <taxon>Pezizomycotina</taxon>
        <taxon>Leotiomycetes</taxon>
        <taxon>Erysiphales</taxon>
        <taxon>Erysiphaceae</taxon>
        <taxon>Blumeria</taxon>
        <taxon>Blumeria hordei</taxon>
    </lineage>
</organism>
<reference evidence="2 3" key="1">
    <citation type="journal article" date="2010" name="Science">
        <title>Genome expansion and gene loss in powdery mildew fungi reveal tradeoffs in extreme parasitism.</title>
        <authorList>
            <person name="Spanu P.D."/>
            <person name="Abbott J.C."/>
            <person name="Amselem J."/>
            <person name="Burgis T.A."/>
            <person name="Soanes D.M."/>
            <person name="Stueber K."/>
            <person name="Ver Loren van Themaat E."/>
            <person name="Brown J.K.M."/>
            <person name="Butcher S.A."/>
            <person name="Gurr S.J."/>
            <person name="Lebrun M.-H."/>
            <person name="Ridout C.J."/>
            <person name="Schulze-Lefert P."/>
            <person name="Talbot N.J."/>
            <person name="Ahmadinejad N."/>
            <person name="Ametz C."/>
            <person name="Barton G.R."/>
            <person name="Benjdia M."/>
            <person name="Bidzinski P."/>
            <person name="Bindschedler L.V."/>
            <person name="Both M."/>
            <person name="Brewer M.T."/>
            <person name="Cadle-Davidson L."/>
            <person name="Cadle-Davidson M.M."/>
            <person name="Collemare J."/>
            <person name="Cramer R."/>
            <person name="Frenkel O."/>
            <person name="Godfrey D."/>
            <person name="Harriman J."/>
            <person name="Hoede C."/>
            <person name="King B.C."/>
            <person name="Klages S."/>
            <person name="Kleemann J."/>
            <person name="Knoll D."/>
            <person name="Koti P.S."/>
            <person name="Kreplak J."/>
            <person name="Lopez-Ruiz F.J."/>
            <person name="Lu X."/>
            <person name="Maekawa T."/>
            <person name="Mahanil S."/>
            <person name="Micali C."/>
            <person name="Milgroom M.G."/>
            <person name="Montana G."/>
            <person name="Noir S."/>
            <person name="O'Connell R.J."/>
            <person name="Oberhaensli S."/>
            <person name="Parlange F."/>
            <person name="Pedersen C."/>
            <person name="Quesneville H."/>
            <person name="Reinhardt R."/>
            <person name="Rott M."/>
            <person name="Sacristan S."/>
            <person name="Schmidt S.M."/>
            <person name="Schoen M."/>
            <person name="Skamnioti P."/>
            <person name="Sommer H."/>
            <person name="Stephens A."/>
            <person name="Takahara H."/>
            <person name="Thordal-Christensen H."/>
            <person name="Vigouroux M."/>
            <person name="Wessling R."/>
            <person name="Wicker T."/>
            <person name="Panstruga R."/>
        </authorList>
    </citation>
    <scope>NUCLEOTIDE SEQUENCE [LARGE SCALE GENOMIC DNA]</scope>
    <source>
        <strain evidence="2">DH14</strain>
    </source>
</reference>
<keyword evidence="3" id="KW-1185">Reference proteome</keyword>
<comment type="caution">
    <text evidence="2">The sequence shown here is derived from an EMBL/GenBank/DDBJ whole genome shotgun (WGS) entry which is preliminary data.</text>
</comment>
<proteinExistence type="predicted"/>
<evidence type="ECO:0000256" key="1">
    <source>
        <dbReference type="SAM" id="MobiDB-lite"/>
    </source>
</evidence>
<name>N1JL37_BLUG1</name>
<dbReference type="AlphaFoldDB" id="N1JL37"/>
<feature type="region of interest" description="Disordered" evidence="1">
    <location>
        <begin position="9"/>
        <end position="56"/>
    </location>
</feature>
<evidence type="ECO:0000313" key="2">
    <source>
        <dbReference type="EMBL" id="CCU83037.1"/>
    </source>
</evidence>